<keyword evidence="6" id="KW-1185">Reference proteome</keyword>
<organism evidence="5 6">
    <name type="scientific">Niallia hominis</name>
    <dbReference type="NCBI Taxonomy" id="3133173"/>
    <lineage>
        <taxon>Bacteria</taxon>
        <taxon>Bacillati</taxon>
        <taxon>Bacillota</taxon>
        <taxon>Bacilli</taxon>
        <taxon>Bacillales</taxon>
        <taxon>Bacillaceae</taxon>
        <taxon>Niallia</taxon>
    </lineage>
</organism>
<dbReference type="GO" id="GO:0005524">
    <property type="term" value="F:ATP binding"/>
    <property type="evidence" value="ECO:0007669"/>
    <property type="project" value="UniProtKB-KW"/>
</dbReference>
<comment type="caution">
    <text evidence="5">The sequence shown here is derived from an EMBL/GenBank/DDBJ whole genome shotgun (WGS) entry which is preliminary data.</text>
</comment>
<dbReference type="SUPFAM" id="SSF52540">
    <property type="entry name" value="P-loop containing nucleoside triphosphate hydrolases"/>
    <property type="match status" value="1"/>
</dbReference>
<sequence>MIKVEGINKSFKVAKRTTGLAAGLKALIHREHKIVHALNDVSFTINPGEIVGYIGPNGAGKSTTIKVMSGILVPDSGSCEIMGYTPWMDRVEYVKNIGVVFGQRSQLWWDVPVIDSFALLKDIYQVPDTEYNDTLSLLIETLELKDILHSPVRQLSLGQRMRCEIAASLIHNPQILFLDEPTIGLDAVSKIAVRNFIKKINKQKNVTVILTTHDMFDIEALCDRVILIGKGSLLYDGNLQELRSRFGSHRTITLDYKSSTNPIQIPGTTPISWTEERAIISVDTTIVSVSEVIMKLSHSLDLVDISVTSQPIEDIIVQLYKEYEI</sequence>
<keyword evidence="1" id="KW-0813">Transport</keyword>
<feature type="domain" description="ABC transporter" evidence="4">
    <location>
        <begin position="2"/>
        <end position="255"/>
    </location>
</feature>
<evidence type="ECO:0000256" key="1">
    <source>
        <dbReference type="ARBA" id="ARBA00022448"/>
    </source>
</evidence>
<keyword evidence="2" id="KW-0547">Nucleotide-binding</keyword>
<dbReference type="InterPro" id="IPR050763">
    <property type="entry name" value="ABC_transporter_ATP-binding"/>
</dbReference>
<protein>
    <submittedName>
        <fullName evidence="5">ATP-binding cassette domain-containing protein</fullName>
    </submittedName>
</protein>
<evidence type="ECO:0000313" key="6">
    <source>
        <dbReference type="Proteomes" id="UP001465426"/>
    </source>
</evidence>
<evidence type="ECO:0000313" key="5">
    <source>
        <dbReference type="EMBL" id="MEQ2466589.1"/>
    </source>
</evidence>
<dbReference type="Pfam" id="PF00005">
    <property type="entry name" value="ABC_tran"/>
    <property type="match status" value="1"/>
</dbReference>
<dbReference type="EMBL" id="JBBMFN010000030">
    <property type="protein sequence ID" value="MEQ2466589.1"/>
    <property type="molecule type" value="Genomic_DNA"/>
</dbReference>
<dbReference type="Proteomes" id="UP001465426">
    <property type="component" value="Unassembled WGS sequence"/>
</dbReference>
<gene>
    <name evidence="5" type="ORF">WMO63_13015</name>
</gene>
<dbReference type="InterPro" id="IPR003593">
    <property type="entry name" value="AAA+_ATPase"/>
</dbReference>
<evidence type="ECO:0000256" key="3">
    <source>
        <dbReference type="ARBA" id="ARBA00022840"/>
    </source>
</evidence>
<evidence type="ECO:0000256" key="2">
    <source>
        <dbReference type="ARBA" id="ARBA00022741"/>
    </source>
</evidence>
<dbReference type="InterPro" id="IPR003439">
    <property type="entry name" value="ABC_transporter-like_ATP-bd"/>
</dbReference>
<dbReference type="SMART" id="SM00382">
    <property type="entry name" value="AAA"/>
    <property type="match status" value="1"/>
</dbReference>
<keyword evidence="3 5" id="KW-0067">ATP-binding</keyword>
<dbReference type="InterPro" id="IPR027417">
    <property type="entry name" value="P-loop_NTPase"/>
</dbReference>
<proteinExistence type="predicted"/>
<dbReference type="PANTHER" id="PTHR42711">
    <property type="entry name" value="ABC TRANSPORTER ATP-BINDING PROTEIN"/>
    <property type="match status" value="1"/>
</dbReference>
<reference evidence="5 6" key="1">
    <citation type="submission" date="2024-03" db="EMBL/GenBank/DDBJ databases">
        <title>Human intestinal bacterial collection.</title>
        <authorList>
            <person name="Pauvert C."/>
            <person name="Hitch T.C.A."/>
            <person name="Clavel T."/>
        </authorList>
    </citation>
    <scope>NUCLEOTIDE SEQUENCE [LARGE SCALE GENOMIC DNA]</scope>
    <source>
        <strain evidence="5 6">CLA-SR-H024</strain>
    </source>
</reference>
<dbReference type="PANTHER" id="PTHR42711:SF1">
    <property type="entry name" value="ABC-TRANSPORT PROTEIN, ATP-BINDING COMPONENT"/>
    <property type="match status" value="1"/>
</dbReference>
<dbReference type="PROSITE" id="PS50893">
    <property type="entry name" value="ABC_TRANSPORTER_2"/>
    <property type="match status" value="1"/>
</dbReference>
<name>A0ABV1EZQ5_9BACI</name>
<dbReference type="RefSeq" id="WP_349204930.1">
    <property type="nucleotide sequence ID" value="NZ_JBBMFN010000030.1"/>
</dbReference>
<accession>A0ABV1EZQ5</accession>
<dbReference type="Gene3D" id="3.40.50.300">
    <property type="entry name" value="P-loop containing nucleotide triphosphate hydrolases"/>
    <property type="match status" value="1"/>
</dbReference>
<evidence type="ECO:0000259" key="4">
    <source>
        <dbReference type="PROSITE" id="PS50893"/>
    </source>
</evidence>